<dbReference type="NCBIfam" id="NF001246">
    <property type="entry name" value="PRK00218.1-2"/>
    <property type="match status" value="1"/>
</dbReference>
<evidence type="ECO:0000313" key="5">
    <source>
        <dbReference type="EMBL" id="BCN93239.1"/>
    </source>
</evidence>
<reference evidence="5" key="1">
    <citation type="journal article" date="2022" name="Arch. Microbiol.">
        <title>Thiomicrorhabdus immobilis sp. nov., a mesophilic sulfur-oxidizing bacterium isolated from sediment of a brackish lake in northern Japan.</title>
        <authorList>
            <person name="Kojima H."/>
            <person name="Mochizuki J."/>
            <person name="Kanda M."/>
            <person name="Watanabe T."/>
            <person name="Fukui M."/>
        </authorList>
    </citation>
    <scope>NUCLEOTIDE SEQUENCE</scope>
    <source>
        <strain evidence="5">Am19</strain>
    </source>
</reference>
<keyword evidence="1 4" id="KW-1003">Cell membrane</keyword>
<evidence type="ECO:0000256" key="2">
    <source>
        <dbReference type="ARBA" id="ARBA00022490"/>
    </source>
</evidence>
<evidence type="ECO:0000256" key="1">
    <source>
        <dbReference type="ARBA" id="ARBA00022475"/>
    </source>
</evidence>
<accession>A0ABN6CX06</accession>
<dbReference type="RefSeq" id="WP_237264255.1">
    <property type="nucleotide sequence ID" value="NZ_AP024202.1"/>
</dbReference>
<dbReference type="InterPro" id="IPR007451">
    <property type="entry name" value="HflD"/>
</dbReference>
<keyword evidence="6" id="KW-1185">Reference proteome</keyword>
<keyword evidence="2 4" id="KW-0963">Cytoplasm</keyword>
<sequence length="223" mass="25226">MSQYTQQDRTIALIGIYQCSQLVYELATTGKADELAYKTSINSLFVENPKDTLGVYGDDVENIQLGVNTLLAQMSSDQAIQNRNIEITRYVLNLMILAKKLKELEAPLEHIFGILETAKLQTEQFGELHENVIATIARAYSENVSVVSPRIMVNGQHGHLQNPRTANKIRALLLAGVRSALLWYQVEGSRWGLIWSRKKYLQSAQALHRPKNDDSSRYFDTDN</sequence>
<dbReference type="SUPFAM" id="SSF101322">
    <property type="entry name" value="YcfC-like"/>
    <property type="match status" value="1"/>
</dbReference>
<dbReference type="PANTHER" id="PTHR38100">
    <property type="entry name" value="HIGH FREQUENCY LYSOGENIZATION PROTEIN HFLD"/>
    <property type="match status" value="1"/>
</dbReference>
<dbReference type="PANTHER" id="PTHR38100:SF1">
    <property type="entry name" value="HIGH FREQUENCY LYSOGENIZATION PROTEIN HFLD"/>
    <property type="match status" value="1"/>
</dbReference>
<dbReference type="Proteomes" id="UP001054820">
    <property type="component" value="Chromosome"/>
</dbReference>
<protein>
    <recommendedName>
        <fullName evidence="4">High frequency lysogenization protein HflD homolog</fullName>
    </recommendedName>
</protein>
<dbReference type="EMBL" id="AP024202">
    <property type="protein sequence ID" value="BCN93239.1"/>
    <property type="molecule type" value="Genomic_DNA"/>
</dbReference>
<gene>
    <name evidence="4 5" type="primary">hflD</name>
    <name evidence="5" type="ORF">THMIRHAM_10240</name>
</gene>
<evidence type="ECO:0000256" key="3">
    <source>
        <dbReference type="ARBA" id="ARBA00023136"/>
    </source>
</evidence>
<proteinExistence type="inferred from homology"/>
<evidence type="ECO:0000256" key="4">
    <source>
        <dbReference type="HAMAP-Rule" id="MF_00695"/>
    </source>
</evidence>
<evidence type="ECO:0000313" key="6">
    <source>
        <dbReference type="Proteomes" id="UP001054820"/>
    </source>
</evidence>
<comment type="similarity">
    <text evidence="4">Belongs to the HflD family.</text>
</comment>
<dbReference type="Pfam" id="PF04356">
    <property type="entry name" value="DUF489"/>
    <property type="match status" value="1"/>
</dbReference>
<dbReference type="Gene3D" id="1.10.3890.10">
    <property type="entry name" value="HflD-like"/>
    <property type="match status" value="1"/>
</dbReference>
<organism evidence="5 6">
    <name type="scientific">Thiomicrorhabdus immobilis</name>
    <dbReference type="NCBI Taxonomy" id="2791037"/>
    <lineage>
        <taxon>Bacteria</taxon>
        <taxon>Pseudomonadati</taxon>
        <taxon>Pseudomonadota</taxon>
        <taxon>Gammaproteobacteria</taxon>
        <taxon>Thiotrichales</taxon>
        <taxon>Piscirickettsiaceae</taxon>
        <taxon>Thiomicrorhabdus</taxon>
    </lineage>
</organism>
<keyword evidence="3 4" id="KW-0472">Membrane</keyword>
<name>A0ABN6CX06_9GAMM</name>
<dbReference type="InterPro" id="IPR035932">
    <property type="entry name" value="HflD-like_sf"/>
</dbReference>
<comment type="subcellular location">
    <subcellularLocation>
        <location evidence="4">Cytoplasm</location>
    </subcellularLocation>
    <subcellularLocation>
        <location evidence="4">Cell membrane</location>
        <topology evidence="4">Peripheral membrane protein</topology>
        <orientation evidence="4">Cytoplasmic side</orientation>
    </subcellularLocation>
</comment>
<dbReference type="HAMAP" id="MF_00695">
    <property type="entry name" value="HflD_protein"/>
    <property type="match status" value="1"/>
</dbReference>